<keyword evidence="7 8" id="KW-0472">Membrane</keyword>
<dbReference type="InterPro" id="IPR000522">
    <property type="entry name" value="ABC_transptr_permease_BtuC"/>
</dbReference>
<organism evidence="9 10">
    <name type="scientific">Klebsiella spallanzanii</name>
    <dbReference type="NCBI Taxonomy" id="2587528"/>
    <lineage>
        <taxon>Bacteria</taxon>
        <taxon>Pseudomonadati</taxon>
        <taxon>Pseudomonadota</taxon>
        <taxon>Gammaproteobacteria</taxon>
        <taxon>Enterobacterales</taxon>
        <taxon>Enterobacteriaceae</taxon>
        <taxon>Klebsiella/Raoultella group</taxon>
        <taxon>Klebsiella</taxon>
    </lineage>
</organism>
<dbReference type="PANTHER" id="PTHR30472:SF37">
    <property type="entry name" value="FE(3+) DICITRATE TRANSPORT SYSTEM PERMEASE PROTEIN FECD-RELATED"/>
    <property type="match status" value="1"/>
</dbReference>
<feature type="transmembrane region" description="Helical" evidence="8">
    <location>
        <begin position="374"/>
        <end position="392"/>
    </location>
</feature>
<feature type="transmembrane region" description="Helical" evidence="8">
    <location>
        <begin position="45"/>
        <end position="66"/>
    </location>
</feature>
<feature type="transmembrane region" description="Helical" evidence="8">
    <location>
        <begin position="585"/>
        <end position="606"/>
    </location>
</feature>
<feature type="transmembrane region" description="Helical" evidence="8">
    <location>
        <begin position="428"/>
        <end position="447"/>
    </location>
</feature>
<dbReference type="GO" id="GO:0033214">
    <property type="term" value="P:siderophore-iron import into cell"/>
    <property type="evidence" value="ECO:0007669"/>
    <property type="project" value="TreeGrafter"/>
</dbReference>
<dbReference type="Proteomes" id="UP000318370">
    <property type="component" value="Unassembled WGS sequence"/>
</dbReference>
<sequence length="640" mass="67239">MKRAPAIIAFLLCGAAAMVLTAGNYSALFTRYPHPLASLLLEQSYLPRVVVSLICGAGLALAGLLFQQILQNPLAEPGTLGVAAGANLAMSTALVFAPSLLTLGLPTLALLGSTLVIVVLMKLTSGRHFAPLSVILVGMVLSLYGNSLNTLLVLFNHDYLSDLFSWQAGALTQSGWRSSQILAITLLACLAASLLLLRPLTVLGLSEQNASALGISVFRVRLMALSIAVILSAIITSQVGIISFIGLAAPAIVKACGIRRFSRQLSASTLAGAILLLLVDQLALRYSPAYGDIPAGAVTALLSAPLLLLLLLRQRATGASLSQTAALPARRFKRRTAVILIFLLALAIPASLWLNREPPGAATMQLLAWRWPRMTGALCAGIMLASAGVLIQRLTGNVMASPELTGISSGAALAVLLSVLLTNAPLTSLFPAALSGSFIAIILLFVFGLRSRFSPQKMVLIGLCLTSFASALNMVLMLSGDPRALMLLNWSTGSTANIDVTLAFGALLAAAILCPLAFLLQRWLMLLGLGQLTAQSLGISLRRSHIVILLLTALLTAAGTLLVGPLSFIGLLAPQCARALGANALRQQLITAGLIGGLLMVVADWLGRNVAWPWPVSAGLLTAFIGAPWFLWQWRRTSSR</sequence>
<evidence type="ECO:0000256" key="6">
    <source>
        <dbReference type="ARBA" id="ARBA00022989"/>
    </source>
</evidence>
<feature type="transmembrane region" description="Helical" evidence="8">
    <location>
        <begin position="337"/>
        <end position="354"/>
    </location>
</feature>
<keyword evidence="3" id="KW-0813">Transport</keyword>
<evidence type="ECO:0000313" key="10">
    <source>
        <dbReference type="Proteomes" id="UP000318370"/>
    </source>
</evidence>
<feature type="transmembrane region" description="Helical" evidence="8">
    <location>
        <begin position="78"/>
        <end position="97"/>
    </location>
</feature>
<protein>
    <submittedName>
        <fullName evidence="9">Iron(3+)-hydroxamate import system permease protein FhuB</fullName>
    </submittedName>
</protein>
<dbReference type="Pfam" id="PF01032">
    <property type="entry name" value="FecCD"/>
    <property type="match status" value="2"/>
</dbReference>
<keyword evidence="5 8" id="KW-0812">Transmembrane</keyword>
<evidence type="ECO:0000256" key="3">
    <source>
        <dbReference type="ARBA" id="ARBA00022448"/>
    </source>
</evidence>
<comment type="similarity">
    <text evidence="2">Belongs to the binding-protein-dependent transport system permease family. FecCD subfamily.</text>
</comment>
<feature type="transmembrane region" description="Helical" evidence="8">
    <location>
        <begin position="293"/>
        <end position="312"/>
    </location>
</feature>
<evidence type="ECO:0000256" key="1">
    <source>
        <dbReference type="ARBA" id="ARBA00004651"/>
    </source>
</evidence>
<feature type="transmembrane region" description="Helical" evidence="8">
    <location>
        <begin position="133"/>
        <end position="155"/>
    </location>
</feature>
<keyword evidence="6 8" id="KW-1133">Transmembrane helix</keyword>
<feature type="transmembrane region" description="Helical" evidence="8">
    <location>
        <begin position="500"/>
        <end position="518"/>
    </location>
</feature>
<name>A0A564JZY6_9ENTR</name>
<gene>
    <name evidence="9" type="primary">fhuB_1</name>
    <name evidence="9" type="ORF">SB6408_00638</name>
</gene>
<reference evidence="9 10" key="1">
    <citation type="submission" date="2019-07" db="EMBL/GenBank/DDBJ databases">
        <authorList>
            <person name="Brisse S."/>
            <person name="Rodrigues C."/>
            <person name="Thorpe H."/>
        </authorList>
    </citation>
    <scope>NUCLEOTIDE SEQUENCE [LARGE SCALE GENOMIC DNA]</scope>
    <source>
        <strain evidence="9">SB6408</strain>
    </source>
</reference>
<dbReference type="CDD" id="cd06550">
    <property type="entry name" value="TM_ABC_iron-siderophores_like"/>
    <property type="match status" value="2"/>
</dbReference>
<feature type="transmembrane region" description="Helical" evidence="8">
    <location>
        <begin position="175"/>
        <end position="197"/>
    </location>
</feature>
<dbReference type="GO" id="GO:0022857">
    <property type="term" value="F:transmembrane transporter activity"/>
    <property type="evidence" value="ECO:0007669"/>
    <property type="project" value="InterPro"/>
</dbReference>
<dbReference type="SUPFAM" id="SSF81345">
    <property type="entry name" value="ABC transporter involved in vitamin B12 uptake, BtuC"/>
    <property type="match status" value="2"/>
</dbReference>
<evidence type="ECO:0000313" key="9">
    <source>
        <dbReference type="EMBL" id="VUS62291.1"/>
    </source>
</evidence>
<keyword evidence="4" id="KW-1003">Cell membrane</keyword>
<feature type="transmembrane region" description="Helical" evidence="8">
    <location>
        <begin position="459"/>
        <end position="480"/>
    </location>
</feature>
<dbReference type="GO" id="GO:0005886">
    <property type="term" value="C:plasma membrane"/>
    <property type="evidence" value="ECO:0007669"/>
    <property type="project" value="UniProtKB-SubCell"/>
</dbReference>
<dbReference type="RefSeq" id="WP_235891592.1">
    <property type="nucleotide sequence ID" value="NZ_CABGHF010000012.1"/>
</dbReference>
<feature type="transmembrane region" description="Helical" evidence="8">
    <location>
        <begin position="218"/>
        <end position="235"/>
    </location>
</feature>
<evidence type="ECO:0000256" key="5">
    <source>
        <dbReference type="ARBA" id="ARBA00022692"/>
    </source>
</evidence>
<dbReference type="EMBL" id="CABGHF010000012">
    <property type="protein sequence ID" value="VUS62291.1"/>
    <property type="molecule type" value="Genomic_DNA"/>
</dbReference>
<dbReference type="InterPro" id="IPR037294">
    <property type="entry name" value="ABC_BtuC-like"/>
</dbReference>
<feature type="transmembrane region" description="Helical" evidence="8">
    <location>
        <begin position="103"/>
        <end position="121"/>
    </location>
</feature>
<evidence type="ECO:0000256" key="4">
    <source>
        <dbReference type="ARBA" id="ARBA00022475"/>
    </source>
</evidence>
<evidence type="ECO:0000256" key="7">
    <source>
        <dbReference type="ARBA" id="ARBA00023136"/>
    </source>
</evidence>
<dbReference type="PANTHER" id="PTHR30472">
    <property type="entry name" value="FERRIC ENTEROBACTIN TRANSPORT SYSTEM PERMEASE PROTEIN"/>
    <property type="match status" value="1"/>
</dbReference>
<proteinExistence type="inferred from homology"/>
<dbReference type="Gene3D" id="1.10.3470.10">
    <property type="entry name" value="ABC transporter involved in vitamin B12 uptake, BtuC"/>
    <property type="match status" value="2"/>
</dbReference>
<evidence type="ECO:0000256" key="8">
    <source>
        <dbReference type="SAM" id="Phobius"/>
    </source>
</evidence>
<feature type="transmembrane region" description="Helical" evidence="8">
    <location>
        <begin position="404"/>
        <end position="422"/>
    </location>
</feature>
<dbReference type="AlphaFoldDB" id="A0A564JZY6"/>
<dbReference type="NCBIfam" id="NF007866">
    <property type="entry name" value="PRK10577.1-2"/>
    <property type="match status" value="1"/>
</dbReference>
<comment type="subcellular location">
    <subcellularLocation>
        <location evidence="1">Cell membrane</location>
        <topology evidence="1">Multi-pass membrane protein</topology>
    </subcellularLocation>
</comment>
<feature type="transmembrane region" description="Helical" evidence="8">
    <location>
        <begin position="241"/>
        <end position="258"/>
    </location>
</feature>
<accession>A0A564JZY6</accession>
<feature type="transmembrane region" description="Helical" evidence="8">
    <location>
        <begin position="612"/>
        <end position="632"/>
    </location>
</feature>
<feature type="transmembrane region" description="Helical" evidence="8">
    <location>
        <begin position="547"/>
        <end position="573"/>
    </location>
</feature>
<feature type="transmembrane region" description="Helical" evidence="8">
    <location>
        <begin position="265"/>
        <end position="287"/>
    </location>
</feature>
<evidence type="ECO:0000256" key="2">
    <source>
        <dbReference type="ARBA" id="ARBA00007935"/>
    </source>
</evidence>